<evidence type="ECO:0000256" key="1">
    <source>
        <dbReference type="SAM" id="MobiDB-lite"/>
    </source>
</evidence>
<feature type="transmembrane region" description="Helical" evidence="2">
    <location>
        <begin position="12"/>
        <end position="34"/>
    </location>
</feature>
<dbReference type="eggNOG" id="COG1721">
    <property type="taxonomic scope" value="Bacteria"/>
</dbReference>
<evidence type="ECO:0000313" key="3">
    <source>
        <dbReference type="EMBL" id="EJF44901.1"/>
    </source>
</evidence>
<keyword evidence="4" id="KW-1185">Reference proteome</keyword>
<keyword evidence="2" id="KW-0472">Membrane</keyword>
<protein>
    <submittedName>
        <fullName evidence="3">PF01882 family protein</fullName>
    </submittedName>
</protein>
<evidence type="ECO:0000256" key="2">
    <source>
        <dbReference type="SAM" id="Phobius"/>
    </source>
</evidence>
<keyword evidence="2" id="KW-0812">Transmembrane</keyword>
<dbReference type="AlphaFoldDB" id="J0X8B4"/>
<feature type="region of interest" description="Disordered" evidence="1">
    <location>
        <begin position="243"/>
        <end position="271"/>
    </location>
</feature>
<feature type="transmembrane region" description="Helical" evidence="2">
    <location>
        <begin position="40"/>
        <end position="61"/>
    </location>
</feature>
<gene>
    <name evidence="3" type="ORF">HMPREF1318_3004</name>
</gene>
<evidence type="ECO:0000313" key="4">
    <source>
        <dbReference type="Proteomes" id="UP000002941"/>
    </source>
</evidence>
<feature type="compositionally biased region" description="Low complexity" evidence="1">
    <location>
        <begin position="243"/>
        <end position="259"/>
    </location>
</feature>
<dbReference type="PANTHER" id="PTHR34351:SF1">
    <property type="entry name" value="SLR1927 PROTEIN"/>
    <property type="match status" value="1"/>
</dbReference>
<dbReference type="PATRIC" id="fig|1125718.3.peg.1324"/>
<dbReference type="PANTHER" id="PTHR34351">
    <property type="entry name" value="SLR1927 PROTEIN-RELATED"/>
    <property type="match status" value="1"/>
</dbReference>
<dbReference type="Proteomes" id="UP000002941">
    <property type="component" value="Unassembled WGS sequence"/>
</dbReference>
<accession>J0X8B4</accession>
<comment type="caution">
    <text evidence="3">The sequence shown here is derived from an EMBL/GenBank/DDBJ whole genome shotgun (WGS) entry which is preliminary data.</text>
</comment>
<name>J0X8B4_9ACTO</name>
<proteinExistence type="predicted"/>
<dbReference type="EMBL" id="AKFT01000103">
    <property type="protein sequence ID" value="EJF44901.1"/>
    <property type="molecule type" value="Genomic_DNA"/>
</dbReference>
<keyword evidence="2" id="KW-1133">Transmembrane helix</keyword>
<reference evidence="3 4" key="1">
    <citation type="submission" date="2012-05" db="EMBL/GenBank/DDBJ databases">
        <authorList>
            <person name="Harkins D.M."/>
            <person name="Madupu R."/>
            <person name="Durkin A.S."/>
            <person name="Torralba M."/>
            <person name="Methe B."/>
            <person name="Sutton G.G."/>
            <person name="Nelson K.E."/>
        </authorList>
    </citation>
    <scope>NUCLEOTIDE SEQUENCE [LARGE SCALE GENOMIC DNA]</scope>
    <source>
        <strain evidence="3 4">F0489</strain>
    </source>
</reference>
<organism evidence="3 4">
    <name type="scientific">Actinomyces massiliensis F0489</name>
    <dbReference type="NCBI Taxonomy" id="1125718"/>
    <lineage>
        <taxon>Bacteria</taxon>
        <taxon>Bacillati</taxon>
        <taxon>Actinomycetota</taxon>
        <taxon>Actinomycetes</taxon>
        <taxon>Actinomycetales</taxon>
        <taxon>Actinomycetaceae</taxon>
        <taxon>Actinomyces</taxon>
    </lineage>
</organism>
<sequence length="415" mass="43502">MRRFRLPWIAPTAHGGWLLVIVAALIAGGRYLGLHLVRDAGLLLACVAAAALAAALLKVAIRIATFVRSRPRLVGPTRVQVGETARWILAAGRTGRYYPAWVLWRTPESRELQILVEGRSDLLFAPSQRGPCRLRAGSLLFTDPLGLWRAHVPLRAELEALALPRPVMVGDLPMGGAVSADRLRADRGDDLAGLRDYRRGDHLSSVHWRQSARLDRLVVVDAERPARVRRTVLLDTRAGSYDTAPAAPAASGTPGTPGAQPVRRSGRSGRAEAGAFETAVSLAAGVLGAWESTGADLRLVMGRRVLEADAGGHEGIMPLLEALALVGLTAEFERAGSEEPGSPDGDPPDVVITGAAALAGLGRELAAPRATGDLLVVGSAADARAGAALGAWGMRTVPVGAERFGDAAAVRGDAA</sequence>